<dbReference type="Proteomes" id="UP000548423">
    <property type="component" value="Unassembled WGS sequence"/>
</dbReference>
<dbReference type="SUPFAM" id="SSF54593">
    <property type="entry name" value="Glyoxalase/Bleomycin resistance protein/Dihydroxybiphenyl dioxygenase"/>
    <property type="match status" value="1"/>
</dbReference>
<sequence>MNFSFDHLVWFHHNPEKAIQPLSEKGIYVAHGGRHDTWGTYNTLSYFDLSYIEFLGIEVLTIAEQHEENRLITQIVDQLAKENREGPAKIAIRTNQIHELAIKLKQDGHTVYGPLPGQRVTANGEVIQWTLLFIEDQPNELSLPFFIQWDNSDKERLSALKEQGLLGRHSDENSKLECVGFVVRDLEETIRTWGDLLNLTPSEEFWDEDLQARCQKLELPGTHLLFCTPDREGPAEKVLHERGETPFLVNISQANQNSFFELLNGYWRFQ</sequence>
<dbReference type="EMBL" id="JACCBX010000024">
    <property type="protein sequence ID" value="NYE09562.1"/>
    <property type="molecule type" value="Genomic_DNA"/>
</dbReference>
<reference evidence="3" key="2">
    <citation type="submission" date="2020-08" db="EMBL/GenBank/DDBJ databases">
        <title>The Agave Microbiome: Exploring the role of microbial communities in plant adaptations to desert environments.</title>
        <authorList>
            <person name="Partida-Martinez L.P."/>
        </authorList>
    </citation>
    <scope>NUCLEOTIDE SEQUENCE [LARGE SCALE GENOMIC DNA]</scope>
    <source>
        <strain evidence="3">AT2.8</strain>
    </source>
</reference>
<reference evidence="3" key="1">
    <citation type="submission" date="2020-07" db="EMBL/GenBank/DDBJ databases">
        <authorList>
            <person name="Partida-Martinez L."/>
            <person name="Huntemann M."/>
            <person name="Clum A."/>
            <person name="Wang J."/>
            <person name="Palaniappan K."/>
            <person name="Ritter S."/>
            <person name="Chen I.-M."/>
            <person name="Stamatis D."/>
            <person name="Reddy T."/>
            <person name="O'Malley R."/>
            <person name="Daum C."/>
            <person name="Shapiro N."/>
            <person name="Ivanova N."/>
            <person name="Kyrpides N."/>
            <person name="Woyke T."/>
        </authorList>
    </citation>
    <scope>NUCLEOTIDE SEQUENCE [LARGE SCALE GENOMIC DNA]</scope>
    <source>
        <strain evidence="3">AT2.8</strain>
    </source>
</reference>
<name>A0A852TLC8_9BACI</name>
<accession>A0A852TLC8</accession>
<feature type="domain" description="Glyoxalase-like" evidence="1">
    <location>
        <begin position="5"/>
        <end position="196"/>
    </location>
</feature>
<dbReference type="Pfam" id="PF13468">
    <property type="entry name" value="Glyoxalase_3"/>
    <property type="match status" value="1"/>
</dbReference>
<evidence type="ECO:0000313" key="3">
    <source>
        <dbReference type="Proteomes" id="UP000548423"/>
    </source>
</evidence>
<comment type="caution">
    <text evidence="2">The sequence shown here is derived from an EMBL/GenBank/DDBJ whole genome shotgun (WGS) entry which is preliminary data.</text>
</comment>
<dbReference type="AlphaFoldDB" id="A0A852TLC8"/>
<organism evidence="2 3">
    <name type="scientific">Neobacillus niacini</name>
    <dbReference type="NCBI Taxonomy" id="86668"/>
    <lineage>
        <taxon>Bacteria</taxon>
        <taxon>Bacillati</taxon>
        <taxon>Bacillota</taxon>
        <taxon>Bacilli</taxon>
        <taxon>Bacillales</taxon>
        <taxon>Bacillaceae</taxon>
        <taxon>Neobacillus</taxon>
    </lineage>
</organism>
<evidence type="ECO:0000259" key="1">
    <source>
        <dbReference type="Pfam" id="PF13468"/>
    </source>
</evidence>
<gene>
    <name evidence="2" type="ORF">F4694_006464</name>
</gene>
<protein>
    <recommendedName>
        <fullName evidence="1">Glyoxalase-like domain-containing protein</fullName>
    </recommendedName>
</protein>
<dbReference type="Gene3D" id="3.10.180.10">
    <property type="entry name" value="2,3-Dihydroxybiphenyl 1,2-Dioxygenase, domain 1"/>
    <property type="match status" value="2"/>
</dbReference>
<evidence type="ECO:0000313" key="2">
    <source>
        <dbReference type="EMBL" id="NYE09562.1"/>
    </source>
</evidence>
<dbReference type="InterPro" id="IPR025870">
    <property type="entry name" value="Glyoxalase-like_dom"/>
</dbReference>
<dbReference type="PANTHER" id="PTHR40265:SF1">
    <property type="entry name" value="GLYOXALASE-LIKE DOMAIN-CONTAINING PROTEIN"/>
    <property type="match status" value="1"/>
</dbReference>
<dbReference type="PANTHER" id="PTHR40265">
    <property type="entry name" value="BLL2707 PROTEIN"/>
    <property type="match status" value="1"/>
</dbReference>
<dbReference type="InterPro" id="IPR029068">
    <property type="entry name" value="Glyas_Bleomycin-R_OHBP_Dase"/>
</dbReference>
<proteinExistence type="predicted"/>